<keyword evidence="2" id="KW-0456">Lyase</keyword>
<protein>
    <recommendedName>
        <fullName evidence="1">gamma-glutamylcyclotransferase</fullName>
        <ecNumber evidence="1">4.3.2.9</ecNumber>
    </recommendedName>
</protein>
<dbReference type="InterPro" id="IPR017939">
    <property type="entry name" value="G-Glutamylcylcotransferase"/>
</dbReference>
<keyword evidence="6" id="KW-1185">Reference proteome</keyword>
<dbReference type="Proteomes" id="UP000183832">
    <property type="component" value="Unassembled WGS sequence"/>
</dbReference>
<accession>A0A1J1I3L9</accession>
<dbReference type="OrthoDB" id="2924818at2759"/>
<dbReference type="PANTHER" id="PTHR12935">
    <property type="entry name" value="GAMMA-GLUTAMYLCYCLOTRANSFERASE"/>
    <property type="match status" value="1"/>
</dbReference>
<dbReference type="PANTHER" id="PTHR12935:SF0">
    <property type="entry name" value="GAMMA-GLUTAMYLCYCLOTRANSFERASE"/>
    <property type="match status" value="1"/>
</dbReference>
<dbReference type="InterPro" id="IPR013024">
    <property type="entry name" value="GGCT-like"/>
</dbReference>
<gene>
    <name evidence="5" type="ORF">CLUMA_CG008426</name>
</gene>
<evidence type="ECO:0000256" key="4">
    <source>
        <dbReference type="PIRSR" id="PIRSR617939-2"/>
    </source>
</evidence>
<dbReference type="STRING" id="568069.A0A1J1I3L9"/>
<evidence type="ECO:0000313" key="5">
    <source>
        <dbReference type="EMBL" id="CRK94935.1"/>
    </source>
</evidence>
<evidence type="ECO:0000313" key="6">
    <source>
        <dbReference type="Proteomes" id="UP000183832"/>
    </source>
</evidence>
<name>A0A1J1I3L9_9DIPT</name>
<evidence type="ECO:0000256" key="2">
    <source>
        <dbReference type="ARBA" id="ARBA00023239"/>
    </source>
</evidence>
<dbReference type="EMBL" id="CVRI01000040">
    <property type="protein sequence ID" value="CRK94935.1"/>
    <property type="molecule type" value="Genomic_DNA"/>
</dbReference>
<evidence type="ECO:0000256" key="3">
    <source>
        <dbReference type="PIRSR" id="PIRSR617939-1"/>
    </source>
</evidence>
<feature type="active site" description="Proton acceptor" evidence="3">
    <location>
        <position position="57"/>
    </location>
</feature>
<dbReference type="AlphaFoldDB" id="A0A1J1I3L9"/>
<dbReference type="SUPFAM" id="SSF110857">
    <property type="entry name" value="Gamma-glutamyl cyclotransferase-like"/>
    <property type="match status" value="1"/>
</dbReference>
<evidence type="ECO:0000256" key="1">
    <source>
        <dbReference type="ARBA" id="ARBA00012346"/>
    </source>
</evidence>
<sequence>MGQFYYFGYANANAYENNFSSIWNGTTATLVESHGSVAYGAIWKINEDEKSILDTQEGVDNGTYKSIRKDILTDDGKVSCLVYVLTHNPLTTLYPQVRPYERQPSKTYLNVIVNGAVESGLPDDYVTFLKSFKHNGKESTDVNYIAKLNVLKNYFED</sequence>
<organism evidence="5 6">
    <name type="scientific">Clunio marinus</name>
    <dbReference type="NCBI Taxonomy" id="568069"/>
    <lineage>
        <taxon>Eukaryota</taxon>
        <taxon>Metazoa</taxon>
        <taxon>Ecdysozoa</taxon>
        <taxon>Arthropoda</taxon>
        <taxon>Hexapoda</taxon>
        <taxon>Insecta</taxon>
        <taxon>Pterygota</taxon>
        <taxon>Neoptera</taxon>
        <taxon>Endopterygota</taxon>
        <taxon>Diptera</taxon>
        <taxon>Nematocera</taxon>
        <taxon>Chironomoidea</taxon>
        <taxon>Chironomidae</taxon>
        <taxon>Clunio</taxon>
    </lineage>
</organism>
<dbReference type="InterPro" id="IPR036568">
    <property type="entry name" value="GGCT-like_sf"/>
</dbReference>
<dbReference type="EC" id="4.3.2.9" evidence="1"/>
<reference evidence="5 6" key="1">
    <citation type="submission" date="2015-04" db="EMBL/GenBank/DDBJ databases">
        <authorList>
            <person name="Syromyatnikov M.Y."/>
            <person name="Popov V.N."/>
        </authorList>
    </citation>
    <scope>NUCLEOTIDE SEQUENCE [LARGE SCALE GENOMIC DNA]</scope>
</reference>
<feature type="binding site" evidence="4">
    <location>
        <position position="108"/>
    </location>
    <ligand>
        <name>substrate</name>
    </ligand>
</feature>
<dbReference type="Pfam" id="PF13772">
    <property type="entry name" value="AIG2_2"/>
    <property type="match status" value="1"/>
</dbReference>
<dbReference type="CDD" id="cd06661">
    <property type="entry name" value="GGCT_like"/>
    <property type="match status" value="1"/>
</dbReference>
<proteinExistence type="predicted"/>
<dbReference type="Gene3D" id="3.10.490.10">
    <property type="entry name" value="Gamma-glutamyl cyclotransferase-like"/>
    <property type="match status" value="1"/>
</dbReference>
<dbReference type="GO" id="GO:0003839">
    <property type="term" value="F:gamma-glutamylcyclotransferase activity"/>
    <property type="evidence" value="ECO:0007669"/>
    <property type="project" value="UniProtKB-EC"/>
</dbReference>